<keyword evidence="2" id="KW-1185">Reference proteome</keyword>
<evidence type="ECO:0000313" key="2">
    <source>
        <dbReference type="Proteomes" id="UP001056120"/>
    </source>
</evidence>
<gene>
    <name evidence="1" type="ORF">L1987_72800</name>
</gene>
<evidence type="ECO:0000313" key="1">
    <source>
        <dbReference type="EMBL" id="KAI3714204.1"/>
    </source>
</evidence>
<proteinExistence type="predicted"/>
<protein>
    <submittedName>
        <fullName evidence="1">Uncharacterized protein</fullName>
    </submittedName>
</protein>
<sequence>MTTLWLTNQGRLVFVIHKHVELDMLSRLQIEVEESLIEVMDHGTVCVTGASGFLASWLIKRLLVSGYHVVGTVRDPGNEAKLTHLWNLQGAKERLRLVKAELTEEGSFDNAIMGCAGVFHMASPVLGHITNPREEIINPAVNGTLNVLRSCKKNPSLRRVVLTSSSSTVRVKDKFDPEIPLDESSWSSVELCEKLKIWYVLSKTMAEKAAWEFCNENGINLVTVIPSFVVGPSLPPTLCSTASDILGLLQGETEKFYWHGRMGYVHIDDVAVGHILVYEHENAQGRYLCSSTVIDNNELVSILSARYPTLPIPKRFEQHDRPYYEFNSSKIKSLGLKFKSIQEMFDDCIKSLVAQGHLSIPYYDESTVIKLVSIMNRHANQSFYVIGHKTENIHDVYTLGQKLGQGQFGTTYLCTENSTGIDYACKSISKRKLISKEDVEDVRREIQIMHHLAGHQHIVTIKGAYEDQLYVHIVMELCNGGELFDRIIEKGNYTEMKAAELIKIIIDVVQACHSLGVMHRDLKPENFLLVNKDDDFSLKAIDFGLSIFFKPGQIFRDVVGSPYYVAPEVLLKHYGQEADVWTAGVILYILLSGVPPFWAESQQGIFDAVLKGDIDFDSDPWPVISDSAKDLVKKMLCSHPSDRLTAHQVLCHPWICENGVAPDRELDPAVLSRLKQFSAMNKLKKMALRVIGESLSEEEIAGLREMFKAMDTDNSGAITFDELKAGLMKFGSTLKDTEIQDLMDAADVDNSGTIDYGEFVAATLHLNKLEREEHLVAAFQYFDKDGSGYITVDELQQACADHHMTNILVEDIIKEVDQDNDGRIDYGEFVAMMTKGNGGIGRRTMRNSVNISMRDSPRAV</sequence>
<reference evidence="1 2" key="2">
    <citation type="journal article" date="2022" name="Mol. Ecol. Resour.">
        <title>The genomes of chicory, endive, great burdock and yacon provide insights into Asteraceae paleo-polyploidization history and plant inulin production.</title>
        <authorList>
            <person name="Fan W."/>
            <person name="Wang S."/>
            <person name="Wang H."/>
            <person name="Wang A."/>
            <person name="Jiang F."/>
            <person name="Liu H."/>
            <person name="Zhao H."/>
            <person name="Xu D."/>
            <person name="Zhang Y."/>
        </authorList>
    </citation>
    <scope>NUCLEOTIDE SEQUENCE [LARGE SCALE GENOMIC DNA]</scope>
    <source>
        <strain evidence="2">cv. Yunnan</strain>
        <tissue evidence="1">Leaves</tissue>
    </source>
</reference>
<reference evidence="2" key="1">
    <citation type="journal article" date="2022" name="Mol. Ecol. Resour.">
        <title>The genomes of chicory, endive, great burdock and yacon provide insights into Asteraceae palaeo-polyploidization history and plant inulin production.</title>
        <authorList>
            <person name="Fan W."/>
            <person name="Wang S."/>
            <person name="Wang H."/>
            <person name="Wang A."/>
            <person name="Jiang F."/>
            <person name="Liu H."/>
            <person name="Zhao H."/>
            <person name="Xu D."/>
            <person name="Zhang Y."/>
        </authorList>
    </citation>
    <scope>NUCLEOTIDE SEQUENCE [LARGE SCALE GENOMIC DNA]</scope>
    <source>
        <strain evidence="2">cv. Yunnan</strain>
    </source>
</reference>
<name>A0ACB9AX14_9ASTR</name>
<organism evidence="1 2">
    <name type="scientific">Smallanthus sonchifolius</name>
    <dbReference type="NCBI Taxonomy" id="185202"/>
    <lineage>
        <taxon>Eukaryota</taxon>
        <taxon>Viridiplantae</taxon>
        <taxon>Streptophyta</taxon>
        <taxon>Embryophyta</taxon>
        <taxon>Tracheophyta</taxon>
        <taxon>Spermatophyta</taxon>
        <taxon>Magnoliopsida</taxon>
        <taxon>eudicotyledons</taxon>
        <taxon>Gunneridae</taxon>
        <taxon>Pentapetalae</taxon>
        <taxon>asterids</taxon>
        <taxon>campanulids</taxon>
        <taxon>Asterales</taxon>
        <taxon>Asteraceae</taxon>
        <taxon>Asteroideae</taxon>
        <taxon>Heliantheae alliance</taxon>
        <taxon>Millerieae</taxon>
        <taxon>Smallanthus</taxon>
    </lineage>
</organism>
<comment type="caution">
    <text evidence="1">The sequence shown here is derived from an EMBL/GenBank/DDBJ whole genome shotgun (WGS) entry which is preliminary data.</text>
</comment>
<dbReference type="EMBL" id="CM042041">
    <property type="protein sequence ID" value="KAI3714204.1"/>
    <property type="molecule type" value="Genomic_DNA"/>
</dbReference>
<accession>A0ACB9AX14</accession>
<dbReference type="Proteomes" id="UP001056120">
    <property type="component" value="Linkage Group LG24"/>
</dbReference>